<dbReference type="CDD" id="cd13632">
    <property type="entry name" value="PBP2_Aa-PDT_like"/>
    <property type="match status" value="1"/>
</dbReference>
<dbReference type="InterPro" id="IPR045865">
    <property type="entry name" value="ACT-like_dom_sf"/>
</dbReference>
<keyword evidence="5 9" id="KW-0057">Aromatic amino acid biosynthesis</keyword>
<dbReference type="SUPFAM" id="SSF53850">
    <property type="entry name" value="Periplasmic binding protein-like II"/>
    <property type="match status" value="1"/>
</dbReference>
<evidence type="ECO:0000259" key="10">
    <source>
        <dbReference type="PROSITE" id="PS51171"/>
    </source>
</evidence>
<evidence type="ECO:0000256" key="8">
    <source>
        <dbReference type="ARBA" id="ARBA00047848"/>
    </source>
</evidence>
<evidence type="ECO:0000256" key="4">
    <source>
        <dbReference type="ARBA" id="ARBA00022605"/>
    </source>
</evidence>
<keyword evidence="4 9" id="KW-0028">Amino-acid biosynthesis</keyword>
<dbReference type="InterPro" id="IPR008242">
    <property type="entry name" value="Chor_mutase/pphenate_deHydtase"/>
</dbReference>
<reference evidence="13" key="1">
    <citation type="journal article" date="2019" name="Int. J. Syst. Evol. Microbiol.">
        <title>The Global Catalogue of Microorganisms (GCM) 10K type strain sequencing project: providing services to taxonomists for standard genome sequencing and annotation.</title>
        <authorList>
            <consortium name="The Broad Institute Genomics Platform"/>
            <consortium name="The Broad Institute Genome Sequencing Center for Infectious Disease"/>
            <person name="Wu L."/>
            <person name="Ma J."/>
        </authorList>
    </citation>
    <scope>NUCLEOTIDE SEQUENCE [LARGE SCALE GENOMIC DNA]</scope>
    <source>
        <strain evidence="13">CCM 7526</strain>
    </source>
</reference>
<organism evidence="12 13">
    <name type="scientific">Actinoplanes sichuanensis</name>
    <dbReference type="NCBI Taxonomy" id="512349"/>
    <lineage>
        <taxon>Bacteria</taxon>
        <taxon>Bacillati</taxon>
        <taxon>Actinomycetota</taxon>
        <taxon>Actinomycetes</taxon>
        <taxon>Micromonosporales</taxon>
        <taxon>Micromonosporaceae</taxon>
        <taxon>Actinoplanes</taxon>
    </lineage>
</organism>
<evidence type="ECO:0000256" key="7">
    <source>
        <dbReference type="ARBA" id="ARBA00023239"/>
    </source>
</evidence>
<evidence type="ECO:0000259" key="11">
    <source>
        <dbReference type="PROSITE" id="PS51671"/>
    </source>
</evidence>
<dbReference type="PANTHER" id="PTHR21022:SF19">
    <property type="entry name" value="PREPHENATE DEHYDRATASE-RELATED"/>
    <property type="match status" value="1"/>
</dbReference>
<accession>A0ABW4A3X4</accession>
<gene>
    <name evidence="9 12" type="primary">pheA</name>
    <name evidence="12" type="ORF">ACFQ5G_05895</name>
</gene>
<dbReference type="Pfam" id="PF00800">
    <property type="entry name" value="PDT"/>
    <property type="match status" value="1"/>
</dbReference>
<dbReference type="Gene3D" id="3.40.190.10">
    <property type="entry name" value="Periplasmic binding protein-like II"/>
    <property type="match status" value="2"/>
</dbReference>
<dbReference type="EMBL" id="JBHTMK010000006">
    <property type="protein sequence ID" value="MFD1364873.1"/>
    <property type="molecule type" value="Genomic_DNA"/>
</dbReference>
<name>A0ABW4A3X4_9ACTN</name>
<dbReference type="InterPro" id="IPR001086">
    <property type="entry name" value="Preph_deHydtase"/>
</dbReference>
<comment type="caution">
    <text evidence="12">The sequence shown here is derived from an EMBL/GenBank/DDBJ whole genome shotgun (WGS) entry which is preliminary data.</text>
</comment>
<dbReference type="RefSeq" id="WP_317789455.1">
    <property type="nucleotide sequence ID" value="NZ_AP028461.1"/>
</dbReference>
<dbReference type="Pfam" id="PF01842">
    <property type="entry name" value="ACT"/>
    <property type="match status" value="1"/>
</dbReference>
<dbReference type="PROSITE" id="PS51671">
    <property type="entry name" value="ACT"/>
    <property type="match status" value="1"/>
</dbReference>
<dbReference type="SUPFAM" id="SSF55021">
    <property type="entry name" value="ACT-like"/>
    <property type="match status" value="1"/>
</dbReference>
<dbReference type="PROSITE" id="PS51171">
    <property type="entry name" value="PREPHENATE_DEHYDR_3"/>
    <property type="match status" value="1"/>
</dbReference>
<dbReference type="Proteomes" id="UP001597183">
    <property type="component" value="Unassembled WGS sequence"/>
</dbReference>
<dbReference type="InterPro" id="IPR002912">
    <property type="entry name" value="ACT_dom"/>
</dbReference>
<dbReference type="CDD" id="cd04905">
    <property type="entry name" value="ACT_CM-PDT"/>
    <property type="match status" value="1"/>
</dbReference>
<dbReference type="PIRSF" id="PIRSF001500">
    <property type="entry name" value="Chor_mut_pdt_Ppr"/>
    <property type="match status" value="1"/>
</dbReference>
<sequence>MPGTPPTSPAYPGHFAYLGPEGTFTEAALRTIPAAERGIRTPARSVPEALEAVRTGAADAALVPLENSVGGAVPVTLDELITGSPLMITREVLLPVEFVLAARVLTPLAEIRSIAAHPQASAQCRHWLQANVPDAVVVDVLSNAAAALHAAAGEHDAALCAPIGVGRNNLTVLAEKVADRAEAVTRFALLTRPGAPAAPTGDDVTSLAVSIRHDQVGALLAVLTELAVRGVNLSRIESRPTGEQLGTYFFFLDCTGHVAEPRLGEALQGLRRICAEVRFLGSYPKHRLQPEPPVAAPPGLSDGDFTDSAAWLEQLRNGV</sequence>
<dbReference type="EC" id="4.2.1.51" evidence="2 9"/>
<dbReference type="PANTHER" id="PTHR21022">
    <property type="entry name" value="PREPHENATE DEHYDRATASE P PROTEIN"/>
    <property type="match status" value="1"/>
</dbReference>
<proteinExistence type="predicted"/>
<evidence type="ECO:0000256" key="2">
    <source>
        <dbReference type="ARBA" id="ARBA00013147"/>
    </source>
</evidence>
<dbReference type="GO" id="GO:0004664">
    <property type="term" value="F:prephenate dehydratase activity"/>
    <property type="evidence" value="ECO:0007669"/>
    <property type="project" value="UniProtKB-EC"/>
</dbReference>
<keyword evidence="7 9" id="KW-0456">Lyase</keyword>
<keyword evidence="6 9" id="KW-0584">Phenylalanine biosynthesis</keyword>
<dbReference type="NCBIfam" id="NF008865">
    <property type="entry name" value="PRK11898.1"/>
    <property type="match status" value="1"/>
</dbReference>
<evidence type="ECO:0000313" key="13">
    <source>
        <dbReference type="Proteomes" id="UP001597183"/>
    </source>
</evidence>
<evidence type="ECO:0000256" key="9">
    <source>
        <dbReference type="RuleBase" id="RU361254"/>
    </source>
</evidence>
<feature type="domain" description="Prephenate dehydratase" evidence="10">
    <location>
        <begin position="14"/>
        <end position="192"/>
    </location>
</feature>
<evidence type="ECO:0000313" key="12">
    <source>
        <dbReference type="EMBL" id="MFD1364873.1"/>
    </source>
</evidence>
<comment type="pathway">
    <text evidence="1 9">Amino-acid biosynthesis; L-phenylalanine biosynthesis; phenylpyruvate from prephenate: step 1/1.</text>
</comment>
<evidence type="ECO:0000256" key="6">
    <source>
        <dbReference type="ARBA" id="ARBA00023222"/>
    </source>
</evidence>
<evidence type="ECO:0000256" key="1">
    <source>
        <dbReference type="ARBA" id="ARBA00004741"/>
    </source>
</evidence>
<evidence type="ECO:0000256" key="3">
    <source>
        <dbReference type="ARBA" id="ARBA00021872"/>
    </source>
</evidence>
<evidence type="ECO:0000256" key="5">
    <source>
        <dbReference type="ARBA" id="ARBA00023141"/>
    </source>
</evidence>
<dbReference type="InterPro" id="IPR018528">
    <property type="entry name" value="Preph_deHydtase_CS"/>
</dbReference>
<protein>
    <recommendedName>
        <fullName evidence="3 9">Prephenate dehydratase</fullName>
        <shortName evidence="9">PDT</shortName>
        <ecNumber evidence="2 9">4.2.1.51</ecNumber>
    </recommendedName>
</protein>
<dbReference type="PROSITE" id="PS00858">
    <property type="entry name" value="PREPHENATE_DEHYDR_2"/>
    <property type="match status" value="1"/>
</dbReference>
<comment type="catalytic activity">
    <reaction evidence="8 9">
        <text>prephenate + H(+) = 3-phenylpyruvate + CO2 + H2O</text>
        <dbReference type="Rhea" id="RHEA:21648"/>
        <dbReference type="ChEBI" id="CHEBI:15377"/>
        <dbReference type="ChEBI" id="CHEBI:15378"/>
        <dbReference type="ChEBI" id="CHEBI:16526"/>
        <dbReference type="ChEBI" id="CHEBI:18005"/>
        <dbReference type="ChEBI" id="CHEBI:29934"/>
        <dbReference type="EC" id="4.2.1.51"/>
    </reaction>
</comment>
<dbReference type="Gene3D" id="3.30.70.260">
    <property type="match status" value="1"/>
</dbReference>
<keyword evidence="13" id="KW-1185">Reference proteome</keyword>
<feature type="domain" description="ACT" evidence="11">
    <location>
        <begin position="207"/>
        <end position="284"/>
    </location>
</feature>